<gene>
    <name evidence="3" type="ORF">G4Z14_04200</name>
</gene>
<comment type="similarity">
    <text evidence="1">Belongs to the universal stress protein A family.</text>
</comment>
<protein>
    <submittedName>
        <fullName evidence="3">Universal stress protein</fullName>
    </submittedName>
</protein>
<organism evidence="3 4">
    <name type="scientific">Tabrizicola oligotrophica</name>
    <dbReference type="NCBI Taxonomy" id="2710650"/>
    <lineage>
        <taxon>Bacteria</taxon>
        <taxon>Pseudomonadati</taxon>
        <taxon>Pseudomonadota</taxon>
        <taxon>Alphaproteobacteria</taxon>
        <taxon>Rhodobacterales</taxon>
        <taxon>Paracoccaceae</taxon>
        <taxon>Tabrizicola</taxon>
    </lineage>
</organism>
<dbReference type="CDD" id="cd00293">
    <property type="entry name" value="USP-like"/>
    <property type="match status" value="1"/>
</dbReference>
<proteinExistence type="inferred from homology"/>
<comment type="caution">
    <text evidence="3">The sequence shown here is derived from an EMBL/GenBank/DDBJ whole genome shotgun (WGS) entry which is preliminary data.</text>
</comment>
<dbReference type="PANTHER" id="PTHR46268:SF6">
    <property type="entry name" value="UNIVERSAL STRESS PROTEIN UP12"/>
    <property type="match status" value="1"/>
</dbReference>
<dbReference type="Proteomes" id="UP000477782">
    <property type="component" value="Unassembled WGS sequence"/>
</dbReference>
<reference evidence="3 4" key="1">
    <citation type="submission" date="2020-02" db="EMBL/GenBank/DDBJ databases">
        <authorList>
            <person name="Chen W.-M."/>
        </authorList>
    </citation>
    <scope>NUCLEOTIDE SEQUENCE [LARGE SCALE GENOMIC DNA]</scope>
    <source>
        <strain evidence="3 4">KMS-5</strain>
    </source>
</reference>
<evidence type="ECO:0000256" key="1">
    <source>
        <dbReference type="ARBA" id="ARBA00008791"/>
    </source>
</evidence>
<dbReference type="RefSeq" id="WP_164623541.1">
    <property type="nucleotide sequence ID" value="NZ_JAAIVJ010000002.1"/>
</dbReference>
<dbReference type="SUPFAM" id="SSF52402">
    <property type="entry name" value="Adenine nucleotide alpha hydrolases-like"/>
    <property type="match status" value="1"/>
</dbReference>
<name>A0A6M0QPT5_9RHOB</name>
<dbReference type="InterPro" id="IPR006015">
    <property type="entry name" value="Universal_stress_UspA"/>
</dbReference>
<sequence>MYRTILLAYDGTREGRLALREGALLAKLFQSQVVLLAVVEPTYVPIAMDAGVGFVTSDQREEYEKVLAEGSTRLDKLGLAHKTKLQMGDPATCIVDAAKEAHADLVVIGHHKSGRLARWLHESVTTSLIENLDCSVLSGHMEISDETLFGQTA</sequence>
<dbReference type="PRINTS" id="PR01438">
    <property type="entry name" value="UNVRSLSTRESS"/>
</dbReference>
<dbReference type="InterPro" id="IPR006016">
    <property type="entry name" value="UspA"/>
</dbReference>
<evidence type="ECO:0000259" key="2">
    <source>
        <dbReference type="Pfam" id="PF00582"/>
    </source>
</evidence>
<evidence type="ECO:0000313" key="3">
    <source>
        <dbReference type="EMBL" id="NEY89490.1"/>
    </source>
</evidence>
<feature type="domain" description="UspA" evidence="2">
    <location>
        <begin position="1"/>
        <end position="137"/>
    </location>
</feature>
<dbReference type="InterPro" id="IPR014729">
    <property type="entry name" value="Rossmann-like_a/b/a_fold"/>
</dbReference>
<dbReference type="Gene3D" id="3.40.50.620">
    <property type="entry name" value="HUPs"/>
    <property type="match status" value="1"/>
</dbReference>
<dbReference type="PANTHER" id="PTHR46268">
    <property type="entry name" value="STRESS RESPONSE PROTEIN NHAX"/>
    <property type="match status" value="1"/>
</dbReference>
<dbReference type="AlphaFoldDB" id="A0A6M0QPT5"/>
<keyword evidence="4" id="KW-1185">Reference proteome</keyword>
<accession>A0A6M0QPT5</accession>
<dbReference type="Pfam" id="PF00582">
    <property type="entry name" value="Usp"/>
    <property type="match status" value="1"/>
</dbReference>
<dbReference type="EMBL" id="JAAIVJ010000002">
    <property type="protein sequence ID" value="NEY89490.1"/>
    <property type="molecule type" value="Genomic_DNA"/>
</dbReference>
<evidence type="ECO:0000313" key="4">
    <source>
        <dbReference type="Proteomes" id="UP000477782"/>
    </source>
</evidence>